<keyword evidence="3" id="KW-1185">Reference proteome</keyword>
<dbReference type="EMBL" id="GG682011">
    <property type="protein sequence ID" value="EER03853.1"/>
    <property type="molecule type" value="Genomic_DNA"/>
</dbReference>
<evidence type="ECO:0000313" key="2">
    <source>
        <dbReference type="EMBL" id="EER03853.1"/>
    </source>
</evidence>
<gene>
    <name evidence="2" type="ORF">Pmar_PMAR017266</name>
</gene>
<dbReference type="AlphaFoldDB" id="C5LH44"/>
<name>C5LH44_PERM5</name>
<dbReference type="OrthoDB" id="10586472at2759"/>
<dbReference type="OMA" id="TYKLAQN"/>
<dbReference type="GeneID" id="9044715"/>
<sequence>MAVRDEQNHNNTQVIGGELMGVSEKADRTSTETTTAVVGRHDSNCSTYPSELSDSSVDGAHGRIRAAESPETCHVGPGTARLDRGERRRVAQLQEQSSISAACARIEQLEVDVSRMQKSINGSMEDATRPDDPLSKFEKTIVGALQNVTATGDHAVHAPCIPGSLLSVISEVTEELQDFTYKLAQNQIDLMSEMVCATALNMNNGPFSQLRQTLAQAVAIVSSNAQQQLVNGGGLAVHK</sequence>
<dbReference type="Proteomes" id="UP000007800">
    <property type="component" value="Unassembled WGS sequence"/>
</dbReference>
<accession>C5LH44</accession>
<reference evidence="2 3" key="1">
    <citation type="submission" date="2008-07" db="EMBL/GenBank/DDBJ databases">
        <authorList>
            <person name="El-Sayed N."/>
            <person name="Caler E."/>
            <person name="Inman J."/>
            <person name="Amedeo P."/>
            <person name="Hass B."/>
            <person name="Wortman J."/>
        </authorList>
    </citation>
    <scope>NUCLEOTIDE SEQUENCE [LARGE SCALE GENOMIC DNA]</scope>
    <source>
        <strain evidence="3">ATCC 50983 / TXsc</strain>
    </source>
</reference>
<dbReference type="InParanoid" id="C5LH44"/>
<proteinExistence type="predicted"/>
<feature type="region of interest" description="Disordered" evidence="1">
    <location>
        <begin position="1"/>
        <end position="30"/>
    </location>
</feature>
<evidence type="ECO:0000313" key="3">
    <source>
        <dbReference type="Proteomes" id="UP000007800"/>
    </source>
</evidence>
<dbReference type="RefSeq" id="XP_002772037.1">
    <property type="nucleotide sequence ID" value="XM_002771991.1"/>
</dbReference>
<organism evidence="3">
    <name type="scientific">Perkinsus marinus (strain ATCC 50983 / TXsc)</name>
    <dbReference type="NCBI Taxonomy" id="423536"/>
    <lineage>
        <taxon>Eukaryota</taxon>
        <taxon>Sar</taxon>
        <taxon>Alveolata</taxon>
        <taxon>Perkinsozoa</taxon>
        <taxon>Perkinsea</taxon>
        <taxon>Perkinsida</taxon>
        <taxon>Perkinsidae</taxon>
        <taxon>Perkinsus</taxon>
    </lineage>
</organism>
<protein>
    <submittedName>
        <fullName evidence="2">Uncharacterized protein</fullName>
    </submittedName>
</protein>
<evidence type="ECO:0000256" key="1">
    <source>
        <dbReference type="SAM" id="MobiDB-lite"/>
    </source>
</evidence>